<protein>
    <submittedName>
        <fullName evidence="2">Uncharacterized protein</fullName>
    </submittedName>
</protein>
<proteinExistence type="predicted"/>
<dbReference type="AlphaFoldDB" id="A0AA85B787"/>
<dbReference type="Proteomes" id="UP000050791">
    <property type="component" value="Unassembled WGS sequence"/>
</dbReference>
<accession>A0AA85B787</accession>
<organism evidence="1 2">
    <name type="scientific">Schistosoma mattheei</name>
    <dbReference type="NCBI Taxonomy" id="31246"/>
    <lineage>
        <taxon>Eukaryota</taxon>
        <taxon>Metazoa</taxon>
        <taxon>Spiralia</taxon>
        <taxon>Lophotrochozoa</taxon>
        <taxon>Platyhelminthes</taxon>
        <taxon>Trematoda</taxon>
        <taxon>Digenea</taxon>
        <taxon>Strigeidida</taxon>
        <taxon>Schistosomatoidea</taxon>
        <taxon>Schistosomatidae</taxon>
        <taxon>Schistosoma</taxon>
    </lineage>
</organism>
<evidence type="ECO:0000313" key="1">
    <source>
        <dbReference type="Proteomes" id="UP000050791"/>
    </source>
</evidence>
<dbReference type="WBParaSite" id="SMTH1_3220.1">
    <property type="protein sequence ID" value="SMTH1_3220.1"/>
    <property type="gene ID" value="SMTH1_3220"/>
</dbReference>
<dbReference type="InterPro" id="IPR013083">
    <property type="entry name" value="Znf_RING/FYVE/PHD"/>
</dbReference>
<evidence type="ECO:0000313" key="2">
    <source>
        <dbReference type="WBParaSite" id="SMTH1_3220.1"/>
    </source>
</evidence>
<sequence length="161" mass="18237">MQLSQPSMKNTVIALIRRLSEEQCSSLYSQFYQELHGRLPPTPLNLQAEPQLYSGTSMSTNFTTPLMHRGNVDLDETLSNDEDDVVSINSEELTERDIQNEEDEENRLCDICNLAQPPYETGDEVGWVFCPCEAMFHRFCAYDPSPNVRAVHCPMCGAITN</sequence>
<reference evidence="2" key="1">
    <citation type="submission" date="2023-11" db="UniProtKB">
        <authorList>
            <consortium name="WormBaseParasite"/>
        </authorList>
    </citation>
    <scope>IDENTIFICATION</scope>
</reference>
<name>A0AA85B787_9TREM</name>
<dbReference type="Gene3D" id="3.30.40.10">
    <property type="entry name" value="Zinc/RING finger domain, C3HC4 (zinc finger)"/>
    <property type="match status" value="1"/>
</dbReference>